<proteinExistence type="predicted"/>
<accession>A0AA35LQ52</accession>
<feature type="signal peptide" evidence="2">
    <location>
        <begin position="1"/>
        <end position="18"/>
    </location>
</feature>
<name>A0AA35LQ52_9HYPO</name>
<dbReference type="EMBL" id="CABFNP030000459">
    <property type="protein sequence ID" value="CAI6022616.1"/>
    <property type="molecule type" value="Genomic_DNA"/>
</dbReference>
<keyword evidence="4" id="KW-1185">Reference proteome</keyword>
<organism evidence="3 4">
    <name type="scientific">Clonostachys chloroleuca</name>
    <dbReference type="NCBI Taxonomy" id="1926264"/>
    <lineage>
        <taxon>Eukaryota</taxon>
        <taxon>Fungi</taxon>
        <taxon>Dikarya</taxon>
        <taxon>Ascomycota</taxon>
        <taxon>Pezizomycotina</taxon>
        <taxon>Sordariomycetes</taxon>
        <taxon>Hypocreomycetidae</taxon>
        <taxon>Hypocreales</taxon>
        <taxon>Bionectriaceae</taxon>
        <taxon>Clonostachys</taxon>
    </lineage>
</organism>
<feature type="compositionally biased region" description="Basic and acidic residues" evidence="1">
    <location>
        <begin position="165"/>
        <end position="197"/>
    </location>
</feature>
<feature type="compositionally biased region" description="Basic and acidic residues" evidence="1">
    <location>
        <begin position="115"/>
        <end position="130"/>
    </location>
</feature>
<protein>
    <recommendedName>
        <fullName evidence="5">Secreted protein</fullName>
    </recommendedName>
</protein>
<sequence length="197" mass="22811">MKALLFLLLVVPEVSVFAIMDPSDLATYTTSRYGPPPAVATATRRPINWSYYNTIEKYRPIPWLGDTGKDDPKCMTGYCVPKSRCKWDFWRAIPDGYYYSDFERAGLEGPNDGIPRPEEESENKIEEKGEKKVKKMKKKIETKIEEKVEEIIEGKEDADENNVSENKHEKETQQGENSQAREENKDEKETKDQRGFF</sequence>
<evidence type="ECO:0000256" key="2">
    <source>
        <dbReference type="SAM" id="SignalP"/>
    </source>
</evidence>
<evidence type="ECO:0000256" key="1">
    <source>
        <dbReference type="SAM" id="MobiDB-lite"/>
    </source>
</evidence>
<evidence type="ECO:0008006" key="5">
    <source>
        <dbReference type="Google" id="ProtNLM"/>
    </source>
</evidence>
<feature type="compositionally biased region" description="Basic and acidic residues" evidence="1">
    <location>
        <begin position="139"/>
        <end position="155"/>
    </location>
</feature>
<evidence type="ECO:0000313" key="4">
    <source>
        <dbReference type="Proteomes" id="UP001160390"/>
    </source>
</evidence>
<gene>
    <name evidence="3" type="ORF">CCHLO57077_00013479</name>
</gene>
<keyword evidence="2" id="KW-0732">Signal</keyword>
<dbReference type="AlphaFoldDB" id="A0AA35LQ52"/>
<reference evidence="3" key="1">
    <citation type="submission" date="2023-01" db="EMBL/GenBank/DDBJ databases">
        <authorList>
            <person name="Piombo E."/>
        </authorList>
    </citation>
    <scope>NUCLEOTIDE SEQUENCE</scope>
</reference>
<evidence type="ECO:0000313" key="3">
    <source>
        <dbReference type="EMBL" id="CAI6022616.1"/>
    </source>
</evidence>
<dbReference type="Proteomes" id="UP001160390">
    <property type="component" value="Unassembled WGS sequence"/>
</dbReference>
<feature type="region of interest" description="Disordered" evidence="1">
    <location>
        <begin position="106"/>
        <end position="197"/>
    </location>
</feature>
<comment type="caution">
    <text evidence="3">The sequence shown here is derived from an EMBL/GenBank/DDBJ whole genome shotgun (WGS) entry which is preliminary data.</text>
</comment>
<feature type="chain" id="PRO_5041305721" description="Secreted protein" evidence="2">
    <location>
        <begin position="19"/>
        <end position="197"/>
    </location>
</feature>